<accession>A0A371YK83</accession>
<dbReference type="InterPro" id="IPR055575">
    <property type="entry name" value="DUF7151"/>
</dbReference>
<evidence type="ECO:0000313" key="6">
    <source>
        <dbReference type="Proteomes" id="UP001595455"/>
    </source>
</evidence>
<reference evidence="6" key="3">
    <citation type="journal article" date="2019" name="Int. J. Syst. Evol. Microbiol.">
        <title>The Global Catalogue of Microorganisms (GCM) 10K type strain sequencing project: providing services to taxonomists for standard genome sequencing and annotation.</title>
        <authorList>
            <consortium name="The Broad Institute Genomics Platform"/>
            <consortium name="The Broad Institute Genome Sequencing Center for Infectious Disease"/>
            <person name="Wu L."/>
            <person name="Ma J."/>
        </authorList>
    </citation>
    <scope>NUCLEOTIDE SEQUENCE [LARGE SCALE GENOMIC DNA]</scope>
    <source>
        <strain evidence="6">KCTC 62575</strain>
    </source>
</reference>
<dbReference type="InterPro" id="IPR027372">
    <property type="entry name" value="Phytase-like_dom"/>
</dbReference>
<protein>
    <submittedName>
        <fullName evidence="4">Esterase-like activity of phytase family protein</fullName>
    </submittedName>
</protein>
<dbReference type="EMBL" id="PYIX02000052">
    <property type="protein sequence ID" value="RFC81872.1"/>
    <property type="molecule type" value="Genomic_DNA"/>
</dbReference>
<dbReference type="RefSeq" id="WP_107009881.1">
    <property type="nucleotide sequence ID" value="NZ_JBHRSF010000071.1"/>
</dbReference>
<dbReference type="Pfam" id="PF23657">
    <property type="entry name" value="DUF7151"/>
    <property type="match status" value="1"/>
</dbReference>
<gene>
    <name evidence="3" type="ORF">ACFODO_14590</name>
    <name evidence="4" type="ORF">C9E89_019460</name>
</gene>
<organism evidence="4 5">
    <name type="scientific">Acinetobacter sichuanensis</name>
    <dbReference type="NCBI Taxonomy" id="2136183"/>
    <lineage>
        <taxon>Bacteria</taxon>
        <taxon>Pseudomonadati</taxon>
        <taxon>Pseudomonadota</taxon>
        <taxon>Gammaproteobacteria</taxon>
        <taxon>Moraxellales</taxon>
        <taxon>Moraxellaceae</taxon>
        <taxon>Acinetobacter</taxon>
    </lineage>
</organism>
<comment type="caution">
    <text evidence="4">The sequence shown here is derived from an EMBL/GenBank/DDBJ whole genome shotgun (WGS) entry which is preliminary data.</text>
</comment>
<reference evidence="3" key="1">
    <citation type="journal article" date="2014" name="Int. J. Syst. Evol. Microbiol.">
        <title>Complete genome of a new Firmicutes species belonging to the dominant human colonic microbiota ('Ruminococcus bicirculans') reveals two chromosomes and a selective capacity to utilize plant glucans.</title>
        <authorList>
            <consortium name="NISC Comparative Sequencing Program"/>
            <person name="Wegmann U."/>
            <person name="Louis P."/>
            <person name="Goesmann A."/>
            <person name="Henrissat B."/>
            <person name="Duncan S.H."/>
            <person name="Flint H.J."/>
        </authorList>
    </citation>
    <scope>NUCLEOTIDE SEQUENCE</scope>
    <source>
        <strain evidence="3">KCTC 62575</strain>
    </source>
</reference>
<dbReference type="Proteomes" id="UP001595455">
    <property type="component" value="Unassembled WGS sequence"/>
</dbReference>
<reference evidence="4 5" key="2">
    <citation type="submission" date="2018-08" db="EMBL/GenBank/DDBJ databases">
        <title>The draft genome of Acinetobacter sichuanensis strain WCHAc060041.</title>
        <authorList>
            <person name="Qin J."/>
            <person name="Feng Y."/>
            <person name="Zong Z."/>
        </authorList>
    </citation>
    <scope>NUCLEOTIDE SEQUENCE [LARGE SCALE GENOMIC DNA]</scope>
    <source>
        <strain evidence="4 5">WCHAc060041</strain>
    </source>
</reference>
<keyword evidence="6" id="KW-1185">Reference proteome</keyword>
<dbReference type="AlphaFoldDB" id="A0A371YK83"/>
<evidence type="ECO:0000313" key="3">
    <source>
        <dbReference type="EMBL" id="MFC2996464.1"/>
    </source>
</evidence>
<evidence type="ECO:0000259" key="1">
    <source>
        <dbReference type="Pfam" id="PF13449"/>
    </source>
</evidence>
<evidence type="ECO:0000259" key="2">
    <source>
        <dbReference type="Pfam" id="PF23657"/>
    </source>
</evidence>
<feature type="domain" description="DUF7151" evidence="2">
    <location>
        <begin position="48"/>
        <end position="81"/>
    </location>
</feature>
<reference evidence="3" key="4">
    <citation type="submission" date="2024-09" db="EMBL/GenBank/DDBJ databases">
        <authorList>
            <person name="Sun Q."/>
            <person name="Mori K."/>
        </authorList>
    </citation>
    <scope>NUCLEOTIDE SEQUENCE</scope>
    <source>
        <strain evidence="3">KCTC 62575</strain>
    </source>
</reference>
<dbReference type="PANTHER" id="PTHR37957">
    <property type="entry name" value="BLR7070 PROTEIN"/>
    <property type="match status" value="1"/>
</dbReference>
<dbReference type="SUPFAM" id="SSF101898">
    <property type="entry name" value="NHL repeat"/>
    <property type="match status" value="1"/>
</dbReference>
<dbReference type="EMBL" id="JBHRSF010000071">
    <property type="protein sequence ID" value="MFC2996464.1"/>
    <property type="molecule type" value="Genomic_DNA"/>
</dbReference>
<dbReference type="PROSITE" id="PS51257">
    <property type="entry name" value="PROKAR_LIPOPROTEIN"/>
    <property type="match status" value="1"/>
</dbReference>
<dbReference type="Pfam" id="PF13449">
    <property type="entry name" value="Phytase-like"/>
    <property type="match status" value="1"/>
</dbReference>
<dbReference type="PANTHER" id="PTHR37957:SF1">
    <property type="entry name" value="PHYTASE-LIKE DOMAIN-CONTAINING PROTEIN"/>
    <property type="match status" value="1"/>
</dbReference>
<dbReference type="OrthoDB" id="384721at2"/>
<evidence type="ECO:0000313" key="4">
    <source>
        <dbReference type="EMBL" id="RFC81872.1"/>
    </source>
</evidence>
<proteinExistence type="predicted"/>
<name>A0A371YK83_9GAMM</name>
<evidence type="ECO:0000313" key="5">
    <source>
        <dbReference type="Proteomes" id="UP000240957"/>
    </source>
</evidence>
<dbReference type="Proteomes" id="UP000240957">
    <property type="component" value="Unassembled WGS sequence"/>
</dbReference>
<feature type="domain" description="Phytase-like" evidence="1">
    <location>
        <begin position="118"/>
        <end position="473"/>
    </location>
</feature>
<sequence length="511" mass="57488">MKYQYLALSIMTASVLVGCGNDKDNTTELPTNSKQVLTLEQPLQFGDQNCRFGGTVKFSGLDLNNNKKLETDEIQKTENNCITQNLFAHGVHLNYELMDIKGIVDGAKAGNFIEFRRGGFGSDLVAHPTHKNQYYALTDRGPNADFNLNKDNGKMFPDPSYTPRIGLFEVQTDGTVKKIKEILLKDRTGKNITGLPNLNFGSTKEAAYDIYGKLLKQQTDEYGLDPEGLVALADGTFWVSDEYGPHIVHFDANGQELDRINAFTDDTRRIGGYILPAEFAKRRPNRGMEGLTVTPDGKTLVGIMQSTMDNPNNSVNKSDLTRIVSIDLVTKKVKQYLYKQEGGTKAYSNSAITALSNTSFLVLERDGDFYKDNQNAFKRVYKIDLRQATNLEEVKENNQIKQDEKLGLTIDGKTLEQYVLDEGWQGLTALNIIAPNKTLVLDMNKQVKFPHDKMEGLWLIDQERLGLINDDDFSLWVNNGALEQKYLDQDKKVIDTNTLYIIDHLDLKPIP</sequence>